<feature type="region of interest" description="Disordered" evidence="1">
    <location>
        <begin position="114"/>
        <end position="164"/>
    </location>
</feature>
<organism evidence="2 3">
    <name type="scientific">Fusarium albosuccineum</name>
    <dbReference type="NCBI Taxonomy" id="1237068"/>
    <lineage>
        <taxon>Eukaryota</taxon>
        <taxon>Fungi</taxon>
        <taxon>Dikarya</taxon>
        <taxon>Ascomycota</taxon>
        <taxon>Pezizomycotina</taxon>
        <taxon>Sordariomycetes</taxon>
        <taxon>Hypocreomycetidae</taxon>
        <taxon>Hypocreales</taxon>
        <taxon>Nectriaceae</taxon>
        <taxon>Fusarium</taxon>
        <taxon>Fusarium decemcellulare species complex</taxon>
    </lineage>
</organism>
<sequence>MARLQIWIAFGQRRGNDPLHWMIVTSPEDHSTATWYHVVGGPTQGGGYKLMIQSPKRFDSHGISEHHYVGELDEKDQKKLKASAQKIPAQYCQGWTVQVLSDLERKGLVPAGTAEHWHNQVEPNPYEAGGSSASGSGSSTQGGSSRGSSSQGGSSSGSGSQGPEWVWDQAYGQYKYWDAAANRWVWASEVGQ</sequence>
<dbReference type="EMBL" id="JAADYS010003699">
    <property type="protein sequence ID" value="KAF4444360.1"/>
    <property type="molecule type" value="Genomic_DNA"/>
</dbReference>
<reference evidence="2 3" key="1">
    <citation type="submission" date="2020-01" db="EMBL/GenBank/DDBJ databases">
        <title>Identification and distribution of gene clusters putatively required for synthesis of sphingolipid metabolism inhibitors in phylogenetically diverse species of the filamentous fungus Fusarium.</title>
        <authorList>
            <person name="Kim H.-S."/>
            <person name="Busman M."/>
            <person name="Brown D.W."/>
            <person name="Divon H."/>
            <person name="Uhlig S."/>
            <person name="Proctor R.H."/>
        </authorList>
    </citation>
    <scope>NUCLEOTIDE SEQUENCE [LARGE SCALE GENOMIC DNA]</scope>
    <source>
        <strain evidence="2 3">NRRL 20459</strain>
    </source>
</reference>
<dbReference type="Pfam" id="PF20174">
    <property type="entry name" value="DUF6540"/>
    <property type="match status" value="1"/>
</dbReference>
<dbReference type="AlphaFoldDB" id="A0A8H4NQX1"/>
<dbReference type="InterPro" id="IPR046670">
    <property type="entry name" value="DUF6540"/>
</dbReference>
<protein>
    <submittedName>
        <fullName evidence="2">Uncharacterized protein</fullName>
    </submittedName>
</protein>
<proteinExistence type="predicted"/>
<feature type="compositionally biased region" description="Low complexity" evidence="1">
    <location>
        <begin position="129"/>
        <end position="153"/>
    </location>
</feature>
<evidence type="ECO:0000313" key="2">
    <source>
        <dbReference type="EMBL" id="KAF4444360.1"/>
    </source>
</evidence>
<evidence type="ECO:0000313" key="3">
    <source>
        <dbReference type="Proteomes" id="UP000554235"/>
    </source>
</evidence>
<evidence type="ECO:0000256" key="1">
    <source>
        <dbReference type="SAM" id="MobiDB-lite"/>
    </source>
</evidence>
<keyword evidence="3" id="KW-1185">Reference proteome</keyword>
<accession>A0A8H4NQX1</accession>
<gene>
    <name evidence="2" type="ORF">FALBO_17236</name>
</gene>
<dbReference type="OrthoDB" id="5296964at2759"/>
<dbReference type="Proteomes" id="UP000554235">
    <property type="component" value="Unassembled WGS sequence"/>
</dbReference>
<name>A0A8H4NQX1_9HYPO</name>
<comment type="caution">
    <text evidence="2">The sequence shown here is derived from an EMBL/GenBank/DDBJ whole genome shotgun (WGS) entry which is preliminary data.</text>
</comment>